<reference evidence="1 2" key="1">
    <citation type="submission" date="2024-05" db="EMBL/GenBank/DDBJ databases">
        <authorList>
            <person name="Wallberg A."/>
        </authorList>
    </citation>
    <scope>NUCLEOTIDE SEQUENCE [LARGE SCALE GENOMIC DNA]</scope>
</reference>
<dbReference type="Proteomes" id="UP001497623">
    <property type="component" value="Unassembled WGS sequence"/>
</dbReference>
<dbReference type="GO" id="GO:0006357">
    <property type="term" value="P:regulation of transcription by RNA polymerase II"/>
    <property type="evidence" value="ECO:0007669"/>
    <property type="project" value="TreeGrafter"/>
</dbReference>
<feature type="non-terminal residue" evidence="1">
    <location>
        <position position="1"/>
    </location>
</feature>
<dbReference type="PANTHER" id="PTHR46367:SF1">
    <property type="entry name" value="ATAXIN-7-LIKE PROTEIN 3"/>
    <property type="match status" value="1"/>
</dbReference>
<feature type="non-terminal residue" evidence="1">
    <location>
        <position position="147"/>
    </location>
</feature>
<gene>
    <name evidence="1" type="ORF">MNOR_LOCUS8346</name>
</gene>
<accession>A0AAV2Q477</accession>
<evidence type="ECO:0000313" key="2">
    <source>
        <dbReference type="Proteomes" id="UP001497623"/>
    </source>
</evidence>
<dbReference type="PANTHER" id="PTHR46367">
    <property type="entry name" value="ATAXIN-7-LIKE PROTEIN 3"/>
    <property type="match status" value="1"/>
</dbReference>
<dbReference type="GO" id="GO:0003713">
    <property type="term" value="F:transcription coactivator activity"/>
    <property type="evidence" value="ECO:0007669"/>
    <property type="project" value="TreeGrafter"/>
</dbReference>
<evidence type="ECO:0000313" key="1">
    <source>
        <dbReference type="EMBL" id="CAL4070768.1"/>
    </source>
</evidence>
<organism evidence="1 2">
    <name type="scientific">Meganyctiphanes norvegica</name>
    <name type="common">Northern krill</name>
    <name type="synonym">Thysanopoda norvegica</name>
    <dbReference type="NCBI Taxonomy" id="48144"/>
    <lineage>
        <taxon>Eukaryota</taxon>
        <taxon>Metazoa</taxon>
        <taxon>Ecdysozoa</taxon>
        <taxon>Arthropoda</taxon>
        <taxon>Crustacea</taxon>
        <taxon>Multicrustacea</taxon>
        <taxon>Malacostraca</taxon>
        <taxon>Eumalacostraca</taxon>
        <taxon>Eucarida</taxon>
        <taxon>Euphausiacea</taxon>
        <taxon>Euphausiidae</taxon>
        <taxon>Meganyctiphanes</taxon>
    </lineage>
</organism>
<dbReference type="GO" id="GO:0000124">
    <property type="term" value="C:SAGA complex"/>
    <property type="evidence" value="ECO:0007669"/>
    <property type="project" value="TreeGrafter"/>
</dbReference>
<proteinExistence type="predicted"/>
<dbReference type="GO" id="GO:0071819">
    <property type="term" value="C:DUBm complex"/>
    <property type="evidence" value="ECO:0007669"/>
    <property type="project" value="TreeGrafter"/>
</dbReference>
<comment type="caution">
    <text evidence="1">The sequence shown here is derived from an EMBL/GenBank/DDBJ whole genome shotgun (WGS) entry which is preliminary data.</text>
</comment>
<dbReference type="AlphaFoldDB" id="A0AAV2Q477"/>
<keyword evidence="2" id="KW-1185">Reference proteome</keyword>
<name>A0AAV2Q477_MEGNR</name>
<protein>
    <submittedName>
        <fullName evidence="1">Uncharacterized protein</fullName>
    </submittedName>
</protein>
<dbReference type="InterPro" id="IPR051078">
    <property type="entry name" value="SGF11"/>
</dbReference>
<dbReference type="EMBL" id="CAXKWB010003863">
    <property type="protein sequence ID" value="CAL4070768.1"/>
    <property type="molecule type" value="Genomic_DNA"/>
</dbReference>
<sequence>RGSRNSSSGIPCIISRPAHYNQSILCGRSVWMVTADSGSSSRGGGRGSSIQHDHSGLMLASLASPENLEAAALNVSQELIDDAILNVVFEVHQSVKTGLLVLERGSNEDQQKYLQVTTEGLDVFGQAPVKKQHECVCPNCSRNLAAS</sequence>